<organism evidence="1 2">
    <name type="scientific">Saccharibacillus sacchari</name>
    <dbReference type="NCBI Taxonomy" id="456493"/>
    <lineage>
        <taxon>Bacteria</taxon>
        <taxon>Bacillati</taxon>
        <taxon>Bacillota</taxon>
        <taxon>Bacilli</taxon>
        <taxon>Bacillales</taxon>
        <taxon>Paenibacillaceae</taxon>
        <taxon>Saccharibacillus</taxon>
    </lineage>
</organism>
<comment type="caution">
    <text evidence="1">The sequence shown here is derived from an EMBL/GenBank/DDBJ whole genome shotgun (WGS) entry which is preliminary data.</text>
</comment>
<keyword evidence="2" id="KW-1185">Reference proteome</keyword>
<name>A0ACC6PAY3_9BACL</name>
<dbReference type="Proteomes" id="UP001380953">
    <property type="component" value="Unassembled WGS sequence"/>
</dbReference>
<reference evidence="1" key="1">
    <citation type="submission" date="2024-03" db="EMBL/GenBank/DDBJ databases">
        <title>Whole genome sequecning of epiphytes from Marcgravia umbellata leaves.</title>
        <authorList>
            <person name="Kumar G."/>
            <person name="Savka M.A."/>
        </authorList>
    </citation>
    <scope>NUCLEOTIDE SEQUENCE</scope>
    <source>
        <strain evidence="1">RIT_BL5</strain>
    </source>
</reference>
<proteinExistence type="predicted"/>
<evidence type="ECO:0000313" key="2">
    <source>
        <dbReference type="Proteomes" id="UP001380953"/>
    </source>
</evidence>
<evidence type="ECO:0000313" key="1">
    <source>
        <dbReference type="EMBL" id="MEJ8303654.1"/>
    </source>
</evidence>
<gene>
    <name evidence="1" type="ORF">WKI47_06945</name>
</gene>
<dbReference type="EMBL" id="JBBKAR010000023">
    <property type="protein sequence ID" value="MEJ8303654.1"/>
    <property type="molecule type" value="Genomic_DNA"/>
</dbReference>
<protein>
    <submittedName>
        <fullName evidence="1">Uncharacterized protein</fullName>
    </submittedName>
</protein>
<accession>A0ACC6PAY3</accession>
<sequence>MTNFQRVGALSNAHVGSSFEELAEQYFISMKFNVTAKYPFALGFQTKKVHKFDFGGKDDKGNDVLIECKSHKWTLGNNVPSAKLTVWNEVMLYFSLAPENTRKILFVLKDYSIKRNETLAEYYKRTYGHLIPQYVEILECDVINNTVKLI</sequence>